<dbReference type="AlphaFoldDB" id="A0A1C3EFX9"/>
<comment type="caution">
    <text evidence="5">The sequence shown here is derived from an EMBL/GenBank/DDBJ whole genome shotgun (WGS) entry which is preliminary data.</text>
</comment>
<feature type="domain" description="HTH araC/xylS-type" evidence="4">
    <location>
        <begin position="205"/>
        <end position="303"/>
    </location>
</feature>
<keyword evidence="6" id="KW-1185">Reference proteome</keyword>
<dbReference type="PANTHER" id="PTHR43280">
    <property type="entry name" value="ARAC-FAMILY TRANSCRIPTIONAL REGULATOR"/>
    <property type="match status" value="1"/>
</dbReference>
<evidence type="ECO:0000259" key="4">
    <source>
        <dbReference type="PROSITE" id="PS01124"/>
    </source>
</evidence>
<dbReference type="PANTHER" id="PTHR43280:SF28">
    <property type="entry name" value="HTH-TYPE TRANSCRIPTIONAL ACTIVATOR RHAS"/>
    <property type="match status" value="1"/>
</dbReference>
<dbReference type="OrthoDB" id="9803764at2"/>
<dbReference type="InterPro" id="IPR018060">
    <property type="entry name" value="HTH_AraC"/>
</dbReference>
<evidence type="ECO:0000313" key="5">
    <source>
        <dbReference type="EMBL" id="ODA32157.1"/>
    </source>
</evidence>
<protein>
    <submittedName>
        <fullName evidence="5">Transcriptional regulator</fullName>
    </submittedName>
</protein>
<dbReference type="InterPro" id="IPR018062">
    <property type="entry name" value="HTH_AraC-typ_CS"/>
</dbReference>
<dbReference type="SMART" id="SM00342">
    <property type="entry name" value="HTH_ARAC"/>
    <property type="match status" value="1"/>
</dbReference>
<keyword evidence="1" id="KW-0805">Transcription regulation</keyword>
<organism evidence="5 6">
    <name type="scientific">Veronia pacifica</name>
    <dbReference type="NCBI Taxonomy" id="1080227"/>
    <lineage>
        <taxon>Bacteria</taxon>
        <taxon>Pseudomonadati</taxon>
        <taxon>Pseudomonadota</taxon>
        <taxon>Gammaproteobacteria</taxon>
        <taxon>Vibrionales</taxon>
        <taxon>Vibrionaceae</taxon>
        <taxon>Veronia</taxon>
    </lineage>
</organism>
<dbReference type="InterPro" id="IPR020449">
    <property type="entry name" value="Tscrpt_reg_AraC-type_HTH"/>
</dbReference>
<dbReference type="Proteomes" id="UP000094936">
    <property type="component" value="Unassembled WGS sequence"/>
</dbReference>
<evidence type="ECO:0000256" key="1">
    <source>
        <dbReference type="ARBA" id="ARBA00023015"/>
    </source>
</evidence>
<dbReference type="Pfam" id="PF12833">
    <property type="entry name" value="HTH_18"/>
    <property type="match status" value="1"/>
</dbReference>
<dbReference type="SUPFAM" id="SSF46689">
    <property type="entry name" value="Homeodomain-like"/>
    <property type="match status" value="2"/>
</dbReference>
<accession>A0A1C3EFX9</accession>
<dbReference type="RefSeq" id="WP_068903295.1">
    <property type="nucleotide sequence ID" value="NZ_JBHUIF010000029.1"/>
</dbReference>
<dbReference type="PROSITE" id="PS01124">
    <property type="entry name" value="HTH_ARAC_FAMILY_2"/>
    <property type="match status" value="1"/>
</dbReference>
<dbReference type="PRINTS" id="PR00032">
    <property type="entry name" value="HTHARAC"/>
</dbReference>
<dbReference type="Pfam" id="PF01965">
    <property type="entry name" value="DJ-1_PfpI"/>
    <property type="match status" value="1"/>
</dbReference>
<dbReference type="InterPro" id="IPR009057">
    <property type="entry name" value="Homeodomain-like_sf"/>
</dbReference>
<name>A0A1C3EFX9_9GAMM</name>
<sequence>MKTIKIEVINYPTASQSAVHGVVESMTLANTICQQFDVSIRFDVSVSTLEDFDVERVVDVVVLPPCINDDFYTQTNTPLNTYLLKMQQRGAVLASACVGAFILARGGFLDNKFCTTHWRLVEPFRADFPQVKLNDSAIIVNEGNVITAGGRMAWLDLVFEIISLFTSPTIALSLAKELVVDCGLRDQRFYRQFVPRLDHGDELVLRVQRYLDEHFAEPLSVQDIASKHFVSARTLQRRFLNAIDSTLVQYLQKLRLHNACQLMQLTKNGIAEISYDVGYQDVSAFRKVFRREYGLTPTEFRKRFSTYSSSD</sequence>
<evidence type="ECO:0000256" key="3">
    <source>
        <dbReference type="ARBA" id="ARBA00023163"/>
    </source>
</evidence>
<keyword evidence="2" id="KW-0238">DNA-binding</keyword>
<dbReference type="GO" id="GO:0043565">
    <property type="term" value="F:sequence-specific DNA binding"/>
    <property type="evidence" value="ECO:0007669"/>
    <property type="project" value="InterPro"/>
</dbReference>
<dbReference type="Gene3D" id="3.40.50.880">
    <property type="match status" value="1"/>
</dbReference>
<dbReference type="EMBL" id="LYBM01000026">
    <property type="protein sequence ID" value="ODA32157.1"/>
    <property type="molecule type" value="Genomic_DNA"/>
</dbReference>
<dbReference type="SUPFAM" id="SSF52317">
    <property type="entry name" value="Class I glutamine amidotransferase-like"/>
    <property type="match status" value="1"/>
</dbReference>
<keyword evidence="3" id="KW-0804">Transcription</keyword>
<evidence type="ECO:0000313" key="6">
    <source>
        <dbReference type="Proteomes" id="UP000094936"/>
    </source>
</evidence>
<reference evidence="5 6" key="1">
    <citation type="submission" date="2016-05" db="EMBL/GenBank/DDBJ databases">
        <title>Genomic Taxonomy of the Vibrionaceae.</title>
        <authorList>
            <person name="Gomez-Gil B."/>
            <person name="Enciso-Ibarra J."/>
        </authorList>
    </citation>
    <scope>NUCLEOTIDE SEQUENCE [LARGE SCALE GENOMIC DNA]</scope>
    <source>
        <strain evidence="5 6">CAIM 1920</strain>
    </source>
</reference>
<dbReference type="InterPro" id="IPR002818">
    <property type="entry name" value="DJ-1/PfpI"/>
</dbReference>
<dbReference type="PROSITE" id="PS00041">
    <property type="entry name" value="HTH_ARAC_FAMILY_1"/>
    <property type="match status" value="1"/>
</dbReference>
<dbReference type="InterPro" id="IPR029062">
    <property type="entry name" value="Class_I_gatase-like"/>
</dbReference>
<dbReference type="GO" id="GO:0003700">
    <property type="term" value="F:DNA-binding transcription factor activity"/>
    <property type="evidence" value="ECO:0007669"/>
    <property type="project" value="InterPro"/>
</dbReference>
<evidence type="ECO:0000256" key="2">
    <source>
        <dbReference type="ARBA" id="ARBA00023125"/>
    </source>
</evidence>
<gene>
    <name evidence="5" type="ORF">A8L45_13920</name>
</gene>
<dbReference type="STRING" id="1080227.A8L45_13920"/>
<dbReference type="Gene3D" id="1.10.10.60">
    <property type="entry name" value="Homeodomain-like"/>
    <property type="match status" value="1"/>
</dbReference>
<proteinExistence type="predicted"/>